<dbReference type="RefSeq" id="WP_171198874.1">
    <property type="nucleotide sequence ID" value="NZ_JABEND010000002.1"/>
</dbReference>
<dbReference type="PROSITE" id="PS51671">
    <property type="entry name" value="ACT"/>
    <property type="match status" value="1"/>
</dbReference>
<evidence type="ECO:0000256" key="10">
    <source>
        <dbReference type="ARBA" id="ARBA00023239"/>
    </source>
</evidence>
<dbReference type="NCBIfam" id="TIGR01127">
    <property type="entry name" value="ilvA_1Cterm"/>
    <property type="match status" value="1"/>
</dbReference>
<dbReference type="GO" id="GO:0004794">
    <property type="term" value="F:threonine deaminase activity"/>
    <property type="evidence" value="ECO:0007669"/>
    <property type="project" value="UniProtKB-EC"/>
</dbReference>
<feature type="domain" description="ACT" evidence="13">
    <location>
        <begin position="328"/>
        <end position="403"/>
    </location>
</feature>
<keyword evidence="9" id="KW-0663">Pyridoxal phosphate</keyword>
<evidence type="ECO:0000256" key="2">
    <source>
        <dbReference type="ARBA" id="ARBA00001933"/>
    </source>
</evidence>
<keyword evidence="10 14" id="KW-0456">Lyase</keyword>
<sequence>MAPVSVEAIEQTRQLLEPVIRLTPMESSRPLSERVGGPVYLKCENLQRTGSFKIRGAYTRLSRLSADEKAAGVVAASAGNHAQGVALAAQLLGIEATVFMPVGASIAKLQATRAYGATVHLVGNTLDEAIDHAKEYIAEHGGVMVHPFDHEDILGGQGTVGLEILEQVPDVRTVVVALGGGGLISGIAAAIKPQRPDVTIVGVQAAQAAAWPGSLEAGKPVRLTQMSTLADGIAVGEPSALTYAHVSDLVDEVITVDEDELARAMVLLLERAKLVVEPAGVAGVASVLANPEHFEPPVVVVLSGGNIDPLLMVHVAEHGLVSAGRFLSLRLEISDRPGSLARLLALIGGLGASVVDLEQSRLGSGLPLGDVEVALRLECRGREHRDEVVRSLADAGYRVLSAG</sequence>
<comment type="catalytic activity">
    <reaction evidence="1">
        <text>L-threonine = 2-oxobutanoate + NH4(+)</text>
        <dbReference type="Rhea" id="RHEA:22108"/>
        <dbReference type="ChEBI" id="CHEBI:16763"/>
        <dbReference type="ChEBI" id="CHEBI:28938"/>
        <dbReference type="ChEBI" id="CHEBI:57926"/>
        <dbReference type="EC" id="4.3.1.19"/>
    </reaction>
</comment>
<dbReference type="CDD" id="cd01562">
    <property type="entry name" value="Thr-dehyd"/>
    <property type="match status" value="1"/>
</dbReference>
<dbReference type="EMBL" id="JABEND010000002">
    <property type="protein sequence ID" value="NNG35271.1"/>
    <property type="molecule type" value="Genomic_DNA"/>
</dbReference>
<dbReference type="PANTHER" id="PTHR48078:SF6">
    <property type="entry name" value="L-THREONINE DEHYDRATASE CATABOLIC TDCB"/>
    <property type="match status" value="1"/>
</dbReference>
<dbReference type="SUPFAM" id="SSF53686">
    <property type="entry name" value="Tryptophan synthase beta subunit-like PLP-dependent enzymes"/>
    <property type="match status" value="1"/>
</dbReference>
<dbReference type="Pfam" id="PF00291">
    <property type="entry name" value="PALP"/>
    <property type="match status" value="1"/>
</dbReference>
<evidence type="ECO:0000259" key="13">
    <source>
        <dbReference type="PROSITE" id="PS51671"/>
    </source>
</evidence>
<dbReference type="GO" id="GO:0030170">
    <property type="term" value="F:pyridoxal phosphate binding"/>
    <property type="evidence" value="ECO:0007669"/>
    <property type="project" value="InterPro"/>
</dbReference>
<dbReference type="FunFam" id="3.40.50.1100:FF:000007">
    <property type="entry name" value="L-threonine dehydratase catabolic TdcB"/>
    <property type="match status" value="1"/>
</dbReference>
<evidence type="ECO:0000256" key="11">
    <source>
        <dbReference type="ARBA" id="ARBA00025527"/>
    </source>
</evidence>
<dbReference type="Gene3D" id="3.40.50.1100">
    <property type="match status" value="2"/>
</dbReference>
<comment type="subunit">
    <text evidence="5">In the native structure, TdcB is in a dimeric form, whereas in the TdcB-AMP complex, it exists in a tetrameric form (dimer of dimers).</text>
</comment>
<accession>A0A849A869</accession>
<dbReference type="PANTHER" id="PTHR48078">
    <property type="entry name" value="THREONINE DEHYDRATASE, MITOCHONDRIAL-RELATED"/>
    <property type="match status" value="1"/>
</dbReference>
<dbReference type="InterPro" id="IPR044561">
    <property type="entry name" value="ACT_ThrD-II-like"/>
</dbReference>
<evidence type="ECO:0000313" key="14">
    <source>
        <dbReference type="EMBL" id="NNG35271.1"/>
    </source>
</evidence>
<comment type="similarity">
    <text evidence="4">Belongs to the serine/threonine dehydratase family.</text>
</comment>
<evidence type="ECO:0000256" key="9">
    <source>
        <dbReference type="ARBA" id="ARBA00022898"/>
    </source>
</evidence>
<dbReference type="GO" id="GO:0006565">
    <property type="term" value="P:L-serine catabolic process"/>
    <property type="evidence" value="ECO:0007669"/>
    <property type="project" value="TreeGrafter"/>
</dbReference>
<dbReference type="CDD" id="cd04886">
    <property type="entry name" value="ACT_ThrD-II-like"/>
    <property type="match status" value="1"/>
</dbReference>
<keyword evidence="8" id="KW-0021">Allosteric enzyme</keyword>
<dbReference type="InterPro" id="IPR005789">
    <property type="entry name" value="Thr_deHydtase_catblc"/>
</dbReference>
<dbReference type="FunFam" id="3.40.50.1100:FF:000005">
    <property type="entry name" value="Threonine dehydratase catabolic"/>
    <property type="match status" value="1"/>
</dbReference>
<comment type="pathway">
    <text evidence="3">Amino-acid degradation; L-threonine degradation via propanoate pathway; propanoate from L-threonine: step 1/4.</text>
</comment>
<evidence type="ECO:0000256" key="12">
    <source>
        <dbReference type="ARBA" id="ARBA00031427"/>
    </source>
</evidence>
<evidence type="ECO:0000256" key="8">
    <source>
        <dbReference type="ARBA" id="ARBA00022533"/>
    </source>
</evidence>
<dbReference type="InterPro" id="IPR036052">
    <property type="entry name" value="TrpB-like_PALP_sf"/>
</dbReference>
<organism evidence="14 15">
    <name type="scientific">Nakamurella aerolata</name>
    <dbReference type="NCBI Taxonomy" id="1656892"/>
    <lineage>
        <taxon>Bacteria</taxon>
        <taxon>Bacillati</taxon>
        <taxon>Actinomycetota</taxon>
        <taxon>Actinomycetes</taxon>
        <taxon>Nakamurellales</taxon>
        <taxon>Nakamurellaceae</taxon>
        <taxon>Nakamurella</taxon>
    </lineage>
</organism>
<keyword evidence="15" id="KW-1185">Reference proteome</keyword>
<comment type="caution">
    <text evidence="14">The sequence shown here is derived from an EMBL/GenBank/DDBJ whole genome shotgun (WGS) entry which is preliminary data.</text>
</comment>
<evidence type="ECO:0000256" key="7">
    <source>
        <dbReference type="ARBA" id="ARBA00022248"/>
    </source>
</evidence>
<gene>
    <name evidence="14" type="ORF">HKD39_06005</name>
</gene>
<dbReference type="Proteomes" id="UP000562984">
    <property type="component" value="Unassembled WGS sequence"/>
</dbReference>
<comment type="function">
    <text evidence="11">Catalyzes the anaerobic formation of alpha-ketobutyrate and ammonia from threonine in a two-step reaction. The first step involved a dehydration of threonine and a production of enamine intermediates (aminocrotonate), which tautomerizes to its imine form (iminobutyrate). Both intermediates are unstable and short-lived. The second step is the nonenzymatic hydrolysis of the enamine/imine intermediates to form 2-ketobutyrate and free ammonia. In the low water environment of the cell, the second step is accelerated by RidA.</text>
</comment>
<dbReference type="EC" id="4.3.1.19" evidence="6"/>
<dbReference type="InterPro" id="IPR002912">
    <property type="entry name" value="ACT_dom"/>
</dbReference>
<dbReference type="PROSITE" id="PS00165">
    <property type="entry name" value="DEHYDRATASE_SER_THR"/>
    <property type="match status" value="1"/>
</dbReference>
<proteinExistence type="inferred from homology"/>
<dbReference type="AlphaFoldDB" id="A0A849A869"/>
<evidence type="ECO:0000256" key="1">
    <source>
        <dbReference type="ARBA" id="ARBA00001274"/>
    </source>
</evidence>
<name>A0A849A869_9ACTN</name>
<dbReference type="InterPro" id="IPR000634">
    <property type="entry name" value="Ser/Thr_deHydtase_PyrdxlP-BS"/>
</dbReference>
<protein>
    <recommendedName>
        <fullName evidence="7">L-threonine dehydratase catabolic TdcB</fullName>
        <ecNumber evidence="6">4.3.1.19</ecNumber>
    </recommendedName>
    <alternativeName>
        <fullName evidence="12">Threonine deaminase</fullName>
    </alternativeName>
</protein>
<dbReference type="GO" id="GO:0003941">
    <property type="term" value="F:L-serine ammonia-lyase activity"/>
    <property type="evidence" value="ECO:0007669"/>
    <property type="project" value="TreeGrafter"/>
</dbReference>
<dbReference type="GO" id="GO:0009097">
    <property type="term" value="P:isoleucine biosynthetic process"/>
    <property type="evidence" value="ECO:0007669"/>
    <property type="project" value="TreeGrafter"/>
</dbReference>
<evidence type="ECO:0000256" key="3">
    <source>
        <dbReference type="ARBA" id="ARBA00004958"/>
    </source>
</evidence>
<dbReference type="InterPro" id="IPR001926">
    <property type="entry name" value="TrpB-like_PALP"/>
</dbReference>
<comment type="cofactor">
    <cofactor evidence="2">
        <name>pyridoxal 5'-phosphate</name>
        <dbReference type="ChEBI" id="CHEBI:597326"/>
    </cofactor>
</comment>
<evidence type="ECO:0000256" key="4">
    <source>
        <dbReference type="ARBA" id="ARBA00010869"/>
    </source>
</evidence>
<evidence type="ECO:0000256" key="5">
    <source>
        <dbReference type="ARBA" id="ARBA00011447"/>
    </source>
</evidence>
<dbReference type="GO" id="GO:0006567">
    <property type="term" value="P:L-threonine catabolic process"/>
    <property type="evidence" value="ECO:0007669"/>
    <property type="project" value="InterPro"/>
</dbReference>
<dbReference type="InterPro" id="IPR050147">
    <property type="entry name" value="Ser/Thr_Dehydratase"/>
</dbReference>
<reference evidence="14 15" key="1">
    <citation type="submission" date="2020-05" db="EMBL/GenBank/DDBJ databases">
        <title>Nakamurella sp. DB0629 isolated from air conditioner.</title>
        <authorList>
            <person name="Kim D.H."/>
            <person name="Kim D.-U."/>
        </authorList>
    </citation>
    <scope>NUCLEOTIDE SEQUENCE [LARGE SCALE GENOMIC DNA]</scope>
    <source>
        <strain evidence="14 15">DB0629</strain>
    </source>
</reference>
<evidence type="ECO:0000256" key="6">
    <source>
        <dbReference type="ARBA" id="ARBA00012096"/>
    </source>
</evidence>
<evidence type="ECO:0000313" key="15">
    <source>
        <dbReference type="Proteomes" id="UP000562984"/>
    </source>
</evidence>